<name>A0A6J4IUZ4_9ACTN</name>
<feature type="compositionally biased region" description="Low complexity" evidence="1">
    <location>
        <begin position="163"/>
        <end position="174"/>
    </location>
</feature>
<evidence type="ECO:0000256" key="1">
    <source>
        <dbReference type="SAM" id="MobiDB-lite"/>
    </source>
</evidence>
<feature type="compositionally biased region" description="Acidic residues" evidence="1">
    <location>
        <begin position="1"/>
        <end position="11"/>
    </location>
</feature>
<feature type="non-terminal residue" evidence="2">
    <location>
        <position position="275"/>
    </location>
</feature>
<dbReference type="EMBL" id="CADCTP010000222">
    <property type="protein sequence ID" value="CAA9261482.1"/>
    <property type="molecule type" value="Genomic_DNA"/>
</dbReference>
<feature type="compositionally biased region" description="Basic and acidic residues" evidence="1">
    <location>
        <begin position="126"/>
        <end position="135"/>
    </location>
</feature>
<reference evidence="2" key="1">
    <citation type="submission" date="2020-02" db="EMBL/GenBank/DDBJ databases">
        <authorList>
            <person name="Meier V. D."/>
        </authorList>
    </citation>
    <scope>NUCLEOTIDE SEQUENCE</scope>
    <source>
        <strain evidence="2">AVDCRST_MAG41</strain>
    </source>
</reference>
<sequence length="275" mass="29714">DRPPLDDEGQEAPDTAAPPGLGRHRAGPRSRHGGRGVRDRGRRCHPEGTGRVQRALRGPGGDPQGPAAVRAGLHHLPRPQPAGCAGPRAVADRRRRGRGVLPGGHRPDAGRPPGGPGRAQGAVLRRGRDAADRGVRAVRRRRRGDPDRQPARQRREPGRGRRAVPAQLRLLPQLRRPRRRPLGGQVRPADGPGERPHDLDRDAHRPAEHAGLRGQPAHRGAEAGDHQLRADPEGARRPGRRPDRPDGPGPGGPGRLGRRHRSDHADDPLDRSEVV</sequence>
<organism evidence="2">
    <name type="scientific">uncultured Mycobacteriales bacterium</name>
    <dbReference type="NCBI Taxonomy" id="581187"/>
    <lineage>
        <taxon>Bacteria</taxon>
        <taxon>Bacillati</taxon>
        <taxon>Actinomycetota</taxon>
        <taxon>Actinomycetes</taxon>
        <taxon>Mycobacteriales</taxon>
        <taxon>environmental samples</taxon>
    </lineage>
</organism>
<feature type="compositionally biased region" description="Basic and acidic residues" evidence="1">
    <location>
        <begin position="192"/>
        <end position="211"/>
    </location>
</feature>
<evidence type="ECO:0000313" key="2">
    <source>
        <dbReference type="EMBL" id="CAA9261482.1"/>
    </source>
</evidence>
<feature type="region of interest" description="Disordered" evidence="1">
    <location>
        <begin position="1"/>
        <end position="275"/>
    </location>
</feature>
<feature type="non-terminal residue" evidence="2">
    <location>
        <position position="1"/>
    </location>
</feature>
<feature type="compositionally biased region" description="Basic residues" evidence="1">
    <location>
        <begin position="22"/>
        <end position="35"/>
    </location>
</feature>
<proteinExistence type="predicted"/>
<accession>A0A6J4IUZ4</accession>
<protein>
    <submittedName>
        <fullName evidence="2">Ubiquinol-cytochrome C reductase, diheme cytochrome cc subunit</fullName>
    </submittedName>
</protein>
<feature type="compositionally biased region" description="Basic and acidic residues" evidence="1">
    <location>
        <begin position="144"/>
        <end position="159"/>
    </location>
</feature>
<feature type="compositionally biased region" description="Basic and acidic residues" evidence="1">
    <location>
        <begin position="36"/>
        <end position="48"/>
    </location>
</feature>
<feature type="compositionally biased region" description="Basic and acidic residues" evidence="1">
    <location>
        <begin position="219"/>
        <end position="246"/>
    </location>
</feature>
<dbReference type="AlphaFoldDB" id="A0A6J4IUZ4"/>
<feature type="compositionally biased region" description="Basic and acidic residues" evidence="1">
    <location>
        <begin position="263"/>
        <end position="275"/>
    </location>
</feature>
<gene>
    <name evidence="2" type="ORF">AVDCRST_MAG41-2391</name>
</gene>